<keyword evidence="2" id="KW-0408">Iron</keyword>
<reference evidence="5" key="1">
    <citation type="journal article" date="2021" name="bioRxiv">
        <title>Unraveling nitrogen, sulfur and carbon metabolic pathways and microbial community transcriptional responses to substrate deprivation and toxicity stresses in a bioreactor mimicking anoxic brackish coastal sediment conditions.</title>
        <authorList>
            <person name="Martins P.D."/>
            <person name="Echeveste M.J."/>
            <person name="Arshad A."/>
            <person name="Kurth J."/>
            <person name="Ouboter H."/>
            <person name="Jetten M.S.M."/>
            <person name="Welte C.U."/>
        </authorList>
    </citation>
    <scope>NUCLEOTIDE SEQUENCE</scope>
    <source>
        <strain evidence="5">MAG_39</strain>
    </source>
</reference>
<sequence>MRNLEEHPAVKRFHEKNQKVAWPPAGQRLNAERVRQMCLDLGADDVGFVELGRPELDEQREEILKVLPSAKTLVSFVCRVSRENLRSPARSIANLEMHEVSKRVDTTACKICASLERTGVRAVTPAAGFPMEADKWLERMHVVAHKPVAVAAGLGAMGMHRNVIHPVFGVYILLGTVVIDAEVDGYSRPLDHTPCLGCKLCAAACPTGAIAPDGYYNPVNCLTHTYREAIGGFTDWVEIIANSKDSRAYRKKVSDAETVSLWQSLAAGTCYKSMYCMAVCPAGEDVMAQFIMDRKGYMDEVVRPLQEREETVYVLPGSDAESHVLRMFPHKKVKQVGNGIRPHSIKVFLRAVQLAFQRDKAEGLDATYHFTFTGEENEKATIIIRNKTVAVMNGHEGTADIRITADSKAWLRALHKDSTMFREIAFRRIRVTGPLRLFKAFGECFA</sequence>
<dbReference type="Gene3D" id="3.30.1050.10">
    <property type="entry name" value="SCP2 sterol-binding domain"/>
    <property type="match status" value="1"/>
</dbReference>
<proteinExistence type="predicted"/>
<dbReference type="Pfam" id="PF02036">
    <property type="entry name" value="SCP2"/>
    <property type="match status" value="1"/>
</dbReference>
<gene>
    <name evidence="5" type="ORF">K8I29_15620</name>
</gene>
<name>A0A953JGN2_9BACT</name>
<dbReference type="PANTHER" id="PTHR42827:SF1">
    <property type="entry name" value="IRON-SULFUR CLUSTER-BINDING PROTEIN"/>
    <property type="match status" value="1"/>
</dbReference>
<comment type="caution">
    <text evidence="5">The sequence shown here is derived from an EMBL/GenBank/DDBJ whole genome shotgun (WGS) entry which is preliminary data.</text>
</comment>
<evidence type="ECO:0000313" key="6">
    <source>
        <dbReference type="Proteomes" id="UP000705867"/>
    </source>
</evidence>
<dbReference type="InterPro" id="IPR017900">
    <property type="entry name" value="4Fe4S_Fe_S_CS"/>
</dbReference>
<dbReference type="SUPFAM" id="SSF55718">
    <property type="entry name" value="SCP-like"/>
    <property type="match status" value="1"/>
</dbReference>
<reference evidence="5" key="2">
    <citation type="submission" date="2021-08" db="EMBL/GenBank/DDBJ databases">
        <authorList>
            <person name="Dalcin Martins P."/>
        </authorList>
    </citation>
    <scope>NUCLEOTIDE SEQUENCE</scope>
    <source>
        <strain evidence="5">MAG_39</strain>
    </source>
</reference>
<dbReference type="PROSITE" id="PS00198">
    <property type="entry name" value="4FE4S_FER_1"/>
    <property type="match status" value="1"/>
</dbReference>
<dbReference type="EMBL" id="JAIOIV010000123">
    <property type="protein sequence ID" value="MBZ0157626.1"/>
    <property type="molecule type" value="Genomic_DNA"/>
</dbReference>
<dbReference type="InterPro" id="IPR036527">
    <property type="entry name" value="SCP2_sterol-bd_dom_sf"/>
</dbReference>
<dbReference type="SUPFAM" id="SSF46548">
    <property type="entry name" value="alpha-helical ferredoxin"/>
    <property type="match status" value="1"/>
</dbReference>
<protein>
    <submittedName>
        <fullName evidence="5">SCP2 sterol-binding domain-containing protein</fullName>
    </submittedName>
</protein>
<dbReference type="Proteomes" id="UP000705867">
    <property type="component" value="Unassembled WGS sequence"/>
</dbReference>
<dbReference type="InterPro" id="IPR009051">
    <property type="entry name" value="Helical_ferredxn"/>
</dbReference>
<dbReference type="PROSITE" id="PS51379">
    <property type="entry name" value="4FE4S_FER_2"/>
    <property type="match status" value="1"/>
</dbReference>
<organism evidence="5 6">
    <name type="scientific">Candidatus Nitrobium versatile</name>
    <dbReference type="NCBI Taxonomy" id="2884831"/>
    <lineage>
        <taxon>Bacteria</taxon>
        <taxon>Pseudomonadati</taxon>
        <taxon>Nitrospirota</taxon>
        <taxon>Nitrospiria</taxon>
        <taxon>Nitrospirales</taxon>
        <taxon>Nitrospiraceae</taxon>
        <taxon>Candidatus Nitrobium</taxon>
    </lineage>
</organism>
<evidence type="ECO:0000256" key="3">
    <source>
        <dbReference type="ARBA" id="ARBA00023014"/>
    </source>
</evidence>
<dbReference type="GO" id="GO:0051536">
    <property type="term" value="F:iron-sulfur cluster binding"/>
    <property type="evidence" value="ECO:0007669"/>
    <property type="project" value="UniProtKB-KW"/>
</dbReference>
<dbReference type="AlphaFoldDB" id="A0A953JGN2"/>
<evidence type="ECO:0000256" key="2">
    <source>
        <dbReference type="ARBA" id="ARBA00023004"/>
    </source>
</evidence>
<dbReference type="InterPro" id="IPR003033">
    <property type="entry name" value="SCP2_sterol-bd_dom"/>
</dbReference>
<dbReference type="PANTHER" id="PTHR42827">
    <property type="entry name" value="IRON-SULFUR CLUSTER-BINDING PROTEIN-RELATED"/>
    <property type="match status" value="1"/>
</dbReference>
<dbReference type="GO" id="GO:0046872">
    <property type="term" value="F:metal ion binding"/>
    <property type="evidence" value="ECO:0007669"/>
    <property type="project" value="UniProtKB-KW"/>
</dbReference>
<feature type="domain" description="4Fe-4S ferredoxin-type" evidence="4">
    <location>
        <begin position="186"/>
        <end position="215"/>
    </location>
</feature>
<dbReference type="InterPro" id="IPR017896">
    <property type="entry name" value="4Fe4S_Fe-S-bd"/>
</dbReference>
<evidence type="ECO:0000256" key="1">
    <source>
        <dbReference type="ARBA" id="ARBA00022723"/>
    </source>
</evidence>
<evidence type="ECO:0000259" key="4">
    <source>
        <dbReference type="PROSITE" id="PS51379"/>
    </source>
</evidence>
<keyword evidence="1" id="KW-0479">Metal-binding</keyword>
<dbReference type="Gene3D" id="1.10.1060.10">
    <property type="entry name" value="Alpha-helical ferredoxin"/>
    <property type="match status" value="1"/>
</dbReference>
<dbReference type="Pfam" id="PF00037">
    <property type="entry name" value="Fer4"/>
    <property type="match status" value="1"/>
</dbReference>
<evidence type="ECO:0000313" key="5">
    <source>
        <dbReference type="EMBL" id="MBZ0157626.1"/>
    </source>
</evidence>
<accession>A0A953JGN2</accession>
<keyword evidence="3" id="KW-0411">Iron-sulfur</keyword>